<accession>A0A8A1MKR9</accession>
<dbReference type="VEuPathDB" id="FungiDB:I7I51_06568"/>
<evidence type="ECO:0000313" key="3">
    <source>
        <dbReference type="Proteomes" id="UP000663671"/>
    </source>
</evidence>
<feature type="region of interest" description="Disordered" evidence="1">
    <location>
        <begin position="1"/>
        <end position="28"/>
    </location>
</feature>
<evidence type="ECO:0000313" key="2">
    <source>
        <dbReference type="EMBL" id="QSS65720.1"/>
    </source>
</evidence>
<feature type="compositionally biased region" description="Basic and acidic residues" evidence="1">
    <location>
        <begin position="134"/>
        <end position="146"/>
    </location>
</feature>
<feature type="region of interest" description="Disordered" evidence="1">
    <location>
        <begin position="101"/>
        <end position="194"/>
    </location>
</feature>
<gene>
    <name evidence="2" type="ORF">I7I51_06568</name>
</gene>
<feature type="compositionally biased region" description="Polar residues" evidence="1">
    <location>
        <begin position="66"/>
        <end position="81"/>
    </location>
</feature>
<dbReference type="AlphaFoldDB" id="A0A8A1MKR9"/>
<protein>
    <submittedName>
        <fullName evidence="2">Uncharacterized protein</fullName>
    </submittedName>
</protein>
<organism evidence="2 3">
    <name type="scientific">Ajellomyces capsulatus</name>
    <name type="common">Darling's disease fungus</name>
    <name type="synonym">Histoplasma capsulatum</name>
    <dbReference type="NCBI Taxonomy" id="5037"/>
    <lineage>
        <taxon>Eukaryota</taxon>
        <taxon>Fungi</taxon>
        <taxon>Dikarya</taxon>
        <taxon>Ascomycota</taxon>
        <taxon>Pezizomycotina</taxon>
        <taxon>Eurotiomycetes</taxon>
        <taxon>Eurotiomycetidae</taxon>
        <taxon>Onygenales</taxon>
        <taxon>Ajellomycetaceae</taxon>
        <taxon>Histoplasma</taxon>
    </lineage>
</organism>
<proteinExistence type="predicted"/>
<dbReference type="Proteomes" id="UP000663671">
    <property type="component" value="Chromosome 3"/>
</dbReference>
<sequence>MLQDDAELRAADEHDTQERTCWETEHSATVENAMVENTGVESEKVAQERAQALTQLQSWVEGRAAEQSTDSAQRESNTPTAVLSRPVTHFDLRGVIAGWRQRGSQLDAPGDSHGRTSPRHQRSKAAGIRKSQKKDKPTRQNADRAANRVAAIANELESGSNAEQLRNVDGLQSPEPPPVRFDVPAENDELDRGPRPITHFNFRELDVLSLTDPGGNRTNIADWEPWLPTVPLPTIGTEPERASSDGKVSITFHVYERNRWRVADVLTVHPSEPSVLERTVWGYKRRRMVVYDMHMRAVSVSSSFRAATSDGAHALLLIPRETKAQMDQARLIEPPDTAAGLLRKRTR</sequence>
<feature type="region of interest" description="Disordered" evidence="1">
    <location>
        <begin position="61"/>
        <end position="85"/>
    </location>
</feature>
<dbReference type="EMBL" id="CP069115">
    <property type="protein sequence ID" value="QSS65720.1"/>
    <property type="molecule type" value="Genomic_DNA"/>
</dbReference>
<reference evidence="2" key="1">
    <citation type="submission" date="2021-01" db="EMBL/GenBank/DDBJ databases">
        <title>Chromosome-level genome assembly of a human fungal pathogen reveals clustering of transcriptionally co-regulated genes.</title>
        <authorList>
            <person name="Voorhies M."/>
            <person name="Cohen S."/>
            <person name="Shea T.P."/>
            <person name="Petrus S."/>
            <person name="Munoz J.F."/>
            <person name="Poplawski S."/>
            <person name="Goldman W.E."/>
            <person name="Michael T."/>
            <person name="Cuomo C.A."/>
            <person name="Sil A."/>
            <person name="Beyhan S."/>
        </authorList>
    </citation>
    <scope>NUCLEOTIDE SEQUENCE</scope>
    <source>
        <strain evidence="2">WU24</strain>
    </source>
</reference>
<evidence type="ECO:0000256" key="1">
    <source>
        <dbReference type="SAM" id="MobiDB-lite"/>
    </source>
</evidence>
<name>A0A8A1MKR9_AJECA</name>
<dbReference type="OrthoDB" id="4227485at2759"/>